<dbReference type="EMBL" id="JANJQO010001592">
    <property type="protein sequence ID" value="KAJ2970146.1"/>
    <property type="molecule type" value="Genomic_DNA"/>
</dbReference>
<accession>A0ACC1MUW0</accession>
<evidence type="ECO:0000313" key="1">
    <source>
        <dbReference type="EMBL" id="KAJ2970146.1"/>
    </source>
</evidence>
<proteinExistence type="predicted"/>
<keyword evidence="2" id="KW-1185">Reference proteome</keyword>
<name>A0ACC1MUW0_9HYPO</name>
<gene>
    <name evidence="1" type="ORF">NQ176_g8326</name>
</gene>
<protein>
    <submittedName>
        <fullName evidence="1">Uncharacterized protein</fullName>
    </submittedName>
</protein>
<evidence type="ECO:0000313" key="2">
    <source>
        <dbReference type="Proteomes" id="UP001143910"/>
    </source>
</evidence>
<dbReference type="Proteomes" id="UP001143910">
    <property type="component" value="Unassembled WGS sequence"/>
</dbReference>
<sequence length="214" mass="22617">MAQEMAATNGNKRSRADTDTLSPPNGDLELKRRRLEDVAQDPQQSPGNRLGAIASAISGVFGYHRHTSDASQENIPPGQEETKPPQPPAPVPVPAQHPQEEAPAAAPLPKTGNVAPVAPMSVDPPQRITAVVPASRIEIQLPSSRPAIKLKALKGTKWDTGNLKPLPARKAAPSKPPPARKPAVKPPAKPRGRKKAAPALVARGGDGARRLRTF</sequence>
<organism evidence="1 2">
    <name type="scientific">Zarea fungicola</name>
    <dbReference type="NCBI Taxonomy" id="93591"/>
    <lineage>
        <taxon>Eukaryota</taxon>
        <taxon>Fungi</taxon>
        <taxon>Dikarya</taxon>
        <taxon>Ascomycota</taxon>
        <taxon>Pezizomycotina</taxon>
        <taxon>Sordariomycetes</taxon>
        <taxon>Hypocreomycetidae</taxon>
        <taxon>Hypocreales</taxon>
        <taxon>Cordycipitaceae</taxon>
        <taxon>Zarea</taxon>
    </lineage>
</organism>
<comment type="caution">
    <text evidence="1">The sequence shown here is derived from an EMBL/GenBank/DDBJ whole genome shotgun (WGS) entry which is preliminary data.</text>
</comment>
<reference evidence="1" key="1">
    <citation type="submission" date="2022-08" db="EMBL/GenBank/DDBJ databases">
        <title>Genome Sequence of Lecanicillium fungicola.</title>
        <authorList>
            <person name="Buettner E."/>
        </authorList>
    </citation>
    <scope>NUCLEOTIDE SEQUENCE</scope>
    <source>
        <strain evidence="1">Babe33</strain>
    </source>
</reference>